<keyword evidence="3" id="KW-1185">Reference proteome</keyword>
<accession>A0A4R0YSP4</accession>
<evidence type="ECO:0000256" key="1">
    <source>
        <dbReference type="SAM" id="SignalP"/>
    </source>
</evidence>
<dbReference type="EMBL" id="SJTG01000003">
    <property type="protein sequence ID" value="TCI08952.1"/>
    <property type="molecule type" value="Genomic_DNA"/>
</dbReference>
<proteinExistence type="predicted"/>
<evidence type="ECO:0000313" key="3">
    <source>
        <dbReference type="Proteomes" id="UP000291822"/>
    </source>
</evidence>
<name>A0A4R0YSP4_9GAMM</name>
<dbReference type="AlphaFoldDB" id="A0A4R0YSP4"/>
<gene>
    <name evidence="2" type="ORF">EZM97_22175</name>
</gene>
<feature type="signal peptide" evidence="1">
    <location>
        <begin position="1"/>
        <end position="24"/>
    </location>
</feature>
<comment type="caution">
    <text evidence="2">The sequence shown here is derived from an EMBL/GenBank/DDBJ whole genome shotgun (WGS) entry which is preliminary data.</text>
</comment>
<keyword evidence="1" id="KW-0732">Signal</keyword>
<evidence type="ECO:0008006" key="4">
    <source>
        <dbReference type="Google" id="ProtNLM"/>
    </source>
</evidence>
<organism evidence="2 3">
    <name type="scientific">Dyella soli</name>
    <dbReference type="NCBI Taxonomy" id="522319"/>
    <lineage>
        <taxon>Bacteria</taxon>
        <taxon>Pseudomonadati</taxon>
        <taxon>Pseudomonadota</taxon>
        <taxon>Gammaproteobacteria</taxon>
        <taxon>Lysobacterales</taxon>
        <taxon>Rhodanobacteraceae</taxon>
        <taxon>Dyella</taxon>
    </lineage>
</organism>
<feature type="chain" id="PRO_5020531056" description="Secreted protein" evidence="1">
    <location>
        <begin position="25"/>
        <end position="314"/>
    </location>
</feature>
<dbReference type="Proteomes" id="UP000291822">
    <property type="component" value="Unassembled WGS sequence"/>
</dbReference>
<protein>
    <recommendedName>
        <fullName evidence="4">Secreted protein</fullName>
    </recommendedName>
</protein>
<evidence type="ECO:0000313" key="2">
    <source>
        <dbReference type="EMBL" id="TCI08952.1"/>
    </source>
</evidence>
<sequence>MCTLLSTATALALLAVMGPGIALAADSGTGVVMPDGSYAKPLQAYRNSLLTRTAASGPGLLAPATTNDASTLTRDMAAAWAFPATGSNGAWSRNYGRWTFASVTTAYAWSPNVAGGQAGASPTNPLSGASGDAAVGLAQFVASYRITPTSRIAVSYGVTGATSNFQSARRNYSAYNFWTFTPKVAYIKALATADGDASTVLAVGMFSRKTTAVYQNSAVGRIETLVMRQTTGGWSYGGVAAAIEKYTIDPTEPTYGKTNTGNFDGVGIGVGPQVNWNTRWHGNNVEFRCRWIYEFNGPGGRPSQPMLLSATVHL</sequence>
<dbReference type="RefSeq" id="WP_131410876.1">
    <property type="nucleotide sequence ID" value="NZ_SJTG01000003.1"/>
</dbReference>
<reference evidence="2 3" key="1">
    <citation type="submission" date="2019-02" db="EMBL/GenBank/DDBJ databases">
        <title>Dyella amyloliquefaciens sp. nov., isolated from forest soil.</title>
        <authorList>
            <person name="Gao Z.-H."/>
            <person name="Qiu L.-H."/>
        </authorList>
    </citation>
    <scope>NUCLEOTIDE SEQUENCE [LARGE SCALE GENOMIC DNA]</scope>
    <source>
        <strain evidence="2 3">KACC 12747</strain>
    </source>
</reference>